<dbReference type="PROSITE" id="PS51425">
    <property type="entry name" value="SCD"/>
    <property type="match status" value="1"/>
</dbReference>
<accession>A0A699XL48</accession>
<reference evidence="2" key="1">
    <citation type="journal article" date="2019" name="Sci. Rep.">
        <title>Draft genome of Tanacetum cinerariifolium, the natural source of mosquito coil.</title>
        <authorList>
            <person name="Yamashiro T."/>
            <person name="Shiraishi A."/>
            <person name="Satake H."/>
            <person name="Nakayama K."/>
        </authorList>
    </citation>
    <scope>NUCLEOTIDE SEQUENCE</scope>
</reference>
<comment type="caution">
    <text evidence="2">The sequence shown here is derived from an EMBL/GenBank/DDBJ whole genome shotgun (WGS) entry which is preliminary data.</text>
</comment>
<dbReference type="InterPro" id="IPR039662">
    <property type="entry name" value="Cohesin_Scc3/SA"/>
</dbReference>
<dbReference type="GO" id="GO:0000785">
    <property type="term" value="C:chromatin"/>
    <property type="evidence" value="ECO:0007669"/>
    <property type="project" value="TreeGrafter"/>
</dbReference>
<evidence type="ECO:0000259" key="1">
    <source>
        <dbReference type="PROSITE" id="PS51425"/>
    </source>
</evidence>
<dbReference type="GO" id="GO:0003682">
    <property type="term" value="F:chromatin binding"/>
    <property type="evidence" value="ECO:0007669"/>
    <property type="project" value="TreeGrafter"/>
</dbReference>
<sequence>EQAPALQKQIEGETKRKRVNAGRVQDIEEKLKQVNLDLEYLEALLKDWFDVIFIHRYRDVDPLVRRECAEAMGDWIMAR</sequence>
<proteinExistence type="predicted"/>
<dbReference type="GO" id="GO:0008278">
    <property type="term" value="C:cohesin complex"/>
    <property type="evidence" value="ECO:0007669"/>
    <property type="project" value="TreeGrafter"/>
</dbReference>
<organism evidence="2">
    <name type="scientific">Tanacetum cinerariifolium</name>
    <name type="common">Dalmatian daisy</name>
    <name type="synonym">Chrysanthemum cinerariifolium</name>
    <dbReference type="NCBI Taxonomy" id="118510"/>
    <lineage>
        <taxon>Eukaryota</taxon>
        <taxon>Viridiplantae</taxon>
        <taxon>Streptophyta</taxon>
        <taxon>Embryophyta</taxon>
        <taxon>Tracheophyta</taxon>
        <taxon>Spermatophyta</taxon>
        <taxon>Magnoliopsida</taxon>
        <taxon>eudicotyledons</taxon>
        <taxon>Gunneridae</taxon>
        <taxon>Pentapetalae</taxon>
        <taxon>asterids</taxon>
        <taxon>campanulids</taxon>
        <taxon>Asterales</taxon>
        <taxon>Asteraceae</taxon>
        <taxon>Asteroideae</taxon>
        <taxon>Anthemideae</taxon>
        <taxon>Anthemidinae</taxon>
        <taxon>Tanacetum</taxon>
    </lineage>
</organism>
<dbReference type="PANTHER" id="PTHR11199:SF0">
    <property type="entry name" value="LD34181P-RELATED"/>
    <property type="match status" value="1"/>
</dbReference>
<dbReference type="InterPro" id="IPR020839">
    <property type="entry name" value="SCD"/>
</dbReference>
<dbReference type="GO" id="GO:0007062">
    <property type="term" value="P:sister chromatid cohesion"/>
    <property type="evidence" value="ECO:0007669"/>
    <property type="project" value="TreeGrafter"/>
</dbReference>
<evidence type="ECO:0000313" key="2">
    <source>
        <dbReference type="EMBL" id="GFD60742.1"/>
    </source>
</evidence>
<feature type="domain" description="SCD" evidence="1">
    <location>
        <begin position="53"/>
        <end position="79"/>
    </location>
</feature>
<dbReference type="AlphaFoldDB" id="A0A699XL48"/>
<gene>
    <name evidence="2" type="ORF">Tci_932711</name>
</gene>
<dbReference type="GO" id="GO:0005634">
    <property type="term" value="C:nucleus"/>
    <property type="evidence" value="ECO:0007669"/>
    <property type="project" value="TreeGrafter"/>
</dbReference>
<dbReference type="PANTHER" id="PTHR11199">
    <property type="entry name" value="STROMAL ANTIGEN"/>
    <property type="match status" value="1"/>
</dbReference>
<dbReference type="EMBL" id="BKCJ011881910">
    <property type="protein sequence ID" value="GFD60742.1"/>
    <property type="molecule type" value="Genomic_DNA"/>
</dbReference>
<name>A0A699XL48_TANCI</name>
<feature type="non-terminal residue" evidence="2">
    <location>
        <position position="1"/>
    </location>
</feature>
<feature type="non-terminal residue" evidence="2">
    <location>
        <position position="79"/>
    </location>
</feature>
<protein>
    <submittedName>
        <fullName evidence="2">Sister-chromatid cohesion protein 3 isoform X1</fullName>
    </submittedName>
</protein>